<dbReference type="OrthoDB" id="7447229at2"/>
<evidence type="ECO:0000313" key="3">
    <source>
        <dbReference type="Proteomes" id="UP000319148"/>
    </source>
</evidence>
<keyword evidence="3" id="KW-1185">Reference proteome</keyword>
<accession>A0A501PKU9</accession>
<reference evidence="3" key="1">
    <citation type="submission" date="2019-06" db="EMBL/GenBank/DDBJ databases">
        <title>The complete genome of Emcibacter congregatus ZYLT.</title>
        <authorList>
            <person name="Zhao Z."/>
        </authorList>
    </citation>
    <scope>NUCLEOTIDE SEQUENCE [LARGE SCALE GENOMIC DNA]</scope>
    <source>
        <strain evidence="3">MCCC 1A06723</strain>
    </source>
</reference>
<comment type="caution">
    <text evidence="2">The sequence shown here is derived from an EMBL/GenBank/DDBJ whole genome shotgun (WGS) entry which is preliminary data.</text>
</comment>
<name>A0A501PKU9_9PROT</name>
<dbReference type="Proteomes" id="UP000319148">
    <property type="component" value="Unassembled WGS sequence"/>
</dbReference>
<organism evidence="2 3">
    <name type="scientific">Emcibacter nanhaiensis</name>
    <dbReference type="NCBI Taxonomy" id="1505037"/>
    <lineage>
        <taxon>Bacteria</taxon>
        <taxon>Pseudomonadati</taxon>
        <taxon>Pseudomonadota</taxon>
        <taxon>Alphaproteobacteria</taxon>
        <taxon>Emcibacterales</taxon>
        <taxon>Emcibacteraceae</taxon>
        <taxon>Emcibacter</taxon>
    </lineage>
</organism>
<dbReference type="AlphaFoldDB" id="A0A501PKU9"/>
<evidence type="ECO:0000313" key="2">
    <source>
        <dbReference type="EMBL" id="TPD60687.1"/>
    </source>
</evidence>
<feature type="compositionally biased region" description="Low complexity" evidence="1">
    <location>
        <begin position="238"/>
        <end position="248"/>
    </location>
</feature>
<feature type="region of interest" description="Disordered" evidence="1">
    <location>
        <begin position="229"/>
        <end position="248"/>
    </location>
</feature>
<proteinExistence type="predicted"/>
<dbReference type="RefSeq" id="WP_139940305.1">
    <property type="nucleotide sequence ID" value="NZ_JBHSYP010000008.1"/>
</dbReference>
<feature type="region of interest" description="Disordered" evidence="1">
    <location>
        <begin position="272"/>
        <end position="295"/>
    </location>
</feature>
<sequence>MLSKTHRLTIREQYSSAAPGNHGISRQFARRLMLSISLIAVSPEALLTGNGGQINWIERARAGNDNDAFGDLSPLKDETLEKQRGGFSVAGLEVDVGVSIKTTIDGFLEVSTNYSLDSKNGLVHLGSEIKNLAQNMTNSMIEDIQTETNAAINDSPAETSNTSASAMDPAPATLSLSGNSGYDIDNSAAAEAVPAASATVASVVPATSNQAPQAETVSADFPLNEVKTRGPELSTTETPVTTNDAAPTAATTTATTVPQTGAAESVADSDVASATVTSTPAPSSATAAESAPSVPDSMAEIIHQTSGEHITLLTNRLNNANIQQTVTLNITLENVSKIKDIARVQKDITQLARQISLFSLRH</sequence>
<protein>
    <submittedName>
        <fullName evidence="2">Uncharacterized protein</fullName>
    </submittedName>
</protein>
<gene>
    <name evidence="2" type="ORF">FIV46_08140</name>
</gene>
<dbReference type="EMBL" id="VFIY01000006">
    <property type="protein sequence ID" value="TPD60687.1"/>
    <property type="molecule type" value="Genomic_DNA"/>
</dbReference>
<evidence type="ECO:0000256" key="1">
    <source>
        <dbReference type="SAM" id="MobiDB-lite"/>
    </source>
</evidence>